<comment type="caution">
    <text evidence="5">The sequence shown here is derived from an EMBL/GenBank/DDBJ whole genome shotgun (WGS) entry which is preliminary data.</text>
</comment>
<dbReference type="PROSITE" id="PS50089">
    <property type="entry name" value="ZF_RING_2"/>
    <property type="match status" value="1"/>
</dbReference>
<dbReference type="GO" id="GO:0003729">
    <property type="term" value="F:mRNA binding"/>
    <property type="evidence" value="ECO:0007669"/>
    <property type="project" value="UniProtKB-ARBA"/>
</dbReference>
<reference evidence="5" key="1">
    <citation type="submission" date="2020-06" db="EMBL/GenBank/DDBJ databases">
        <title>WGS assembly of Ceratodon purpureus strain R40.</title>
        <authorList>
            <person name="Carey S.B."/>
            <person name="Jenkins J."/>
            <person name="Shu S."/>
            <person name="Lovell J.T."/>
            <person name="Sreedasyam A."/>
            <person name="Maumus F."/>
            <person name="Tiley G.P."/>
            <person name="Fernandez-Pozo N."/>
            <person name="Barry K."/>
            <person name="Chen C."/>
            <person name="Wang M."/>
            <person name="Lipzen A."/>
            <person name="Daum C."/>
            <person name="Saski C.A."/>
            <person name="Payton A.C."/>
            <person name="Mcbreen J.C."/>
            <person name="Conrad R.E."/>
            <person name="Kollar L.M."/>
            <person name="Olsson S."/>
            <person name="Huttunen S."/>
            <person name="Landis J.B."/>
            <person name="Wickett N.J."/>
            <person name="Johnson M.G."/>
            <person name="Rensing S.A."/>
            <person name="Grimwood J."/>
            <person name="Schmutz J."/>
            <person name="Mcdaniel S.F."/>
        </authorList>
    </citation>
    <scope>NUCLEOTIDE SEQUENCE</scope>
    <source>
        <strain evidence="5">R40</strain>
    </source>
</reference>
<evidence type="ECO:0000256" key="1">
    <source>
        <dbReference type="ARBA" id="ARBA00022499"/>
    </source>
</evidence>
<dbReference type="Proteomes" id="UP000822688">
    <property type="component" value="Chromosome 10"/>
</dbReference>
<evidence type="ECO:0000256" key="2">
    <source>
        <dbReference type="PROSITE-ProRule" id="PRU00175"/>
    </source>
</evidence>
<dbReference type="GO" id="GO:0008270">
    <property type="term" value="F:zinc ion binding"/>
    <property type="evidence" value="ECO:0007669"/>
    <property type="project" value="UniProtKB-KW"/>
</dbReference>
<dbReference type="SMART" id="SM00184">
    <property type="entry name" value="RING"/>
    <property type="match status" value="1"/>
</dbReference>
<dbReference type="InterPro" id="IPR050158">
    <property type="entry name" value="Ubiquitin_ubiquitin-like"/>
</dbReference>
<dbReference type="AlphaFoldDB" id="A0A8T0GFW1"/>
<dbReference type="InterPro" id="IPR000626">
    <property type="entry name" value="Ubiquitin-like_dom"/>
</dbReference>
<dbReference type="InterPro" id="IPR001841">
    <property type="entry name" value="Znf_RING"/>
</dbReference>
<protein>
    <recommendedName>
        <fullName evidence="7">Ubiquitin</fullName>
    </recommendedName>
</protein>
<gene>
    <name evidence="5" type="ORF">KC19_10G010300</name>
</gene>
<dbReference type="Gene3D" id="3.30.40.10">
    <property type="entry name" value="Zinc/RING finger domain, C3HC4 (zinc finger)"/>
    <property type="match status" value="1"/>
</dbReference>
<keyword evidence="2" id="KW-0863">Zinc-finger</keyword>
<dbReference type="InterPro" id="IPR019956">
    <property type="entry name" value="Ubiquitin_dom"/>
</dbReference>
<dbReference type="SUPFAM" id="SSF57850">
    <property type="entry name" value="RING/U-box"/>
    <property type="match status" value="1"/>
</dbReference>
<dbReference type="Pfam" id="PF00240">
    <property type="entry name" value="ubiquitin"/>
    <property type="match status" value="3"/>
</dbReference>
<dbReference type="PROSITE" id="PS00299">
    <property type="entry name" value="UBIQUITIN_1"/>
    <property type="match status" value="1"/>
</dbReference>
<keyword evidence="2" id="KW-0862">Zinc</keyword>
<dbReference type="InterPro" id="IPR019954">
    <property type="entry name" value="Ubiquitin_CS"/>
</dbReference>
<evidence type="ECO:0000259" key="4">
    <source>
        <dbReference type="PROSITE" id="PS50089"/>
    </source>
</evidence>
<accession>A0A8T0GFW1</accession>
<keyword evidence="6" id="KW-1185">Reference proteome</keyword>
<dbReference type="EMBL" id="CM026431">
    <property type="protein sequence ID" value="KAG0558181.1"/>
    <property type="molecule type" value="Genomic_DNA"/>
</dbReference>
<dbReference type="InterPro" id="IPR029071">
    <property type="entry name" value="Ubiquitin-like_domsf"/>
</dbReference>
<dbReference type="PANTHER" id="PTHR10666">
    <property type="entry name" value="UBIQUITIN"/>
    <property type="match status" value="1"/>
</dbReference>
<keyword evidence="1" id="KW-1017">Isopeptide bond</keyword>
<proteinExistence type="predicted"/>
<sequence length="593" mass="67541">MEIFLHRANRLGNLDVLVNYPNILMEVKDSNTVIDLKFKILETQGLCSHDQNLKLSTYFVRDFEDGRILGYYHIRQNSVIRFSVLHDKDGTQIFVRKSNGETINPDGETIHTVEQLRFKIFEREGIPPKYQRLIYGGQKLEDGRTLSSYDIERGAVIYLAVDLFEFGKNLECSLEIHVFDSKRIFQDYAATPFKLDGLDTIEVLKLFILEKGGIPPDQQRLIYRGQKLEDGRTLLSYDIGQGSTIHLKVICLRASGDSGFPALRLQNGMVIFVKTRTGKTIKLEVESPCSVESLWFQIMEREGVPPCQQRLVFRCNTLRVGAISNYGIVQYSTLHLLLWLKGGACYDGHFVDLENKDGLQKIDFTYIKEQCRWSSKVDSGLNIEGKCTQTSCSAHDKRVICQMKYCVFNVTSDDVHCPSCENTIKATTCGFTDCEWMYTGRKKGSDIPISSEWHVAGDDQYERFCEAGNTLDWDVLIIEAKRTSAVPRLQCPICLFDVSTFEKPLSLACGCRFHSDCVALWKTRETHCPTCRSEISNEAPIASPESRFETNCSSPLTQHNPPLSNEEMCHEGNMPPVKNRFRRLLFRLGLVCN</sequence>
<keyword evidence="2" id="KW-0479">Metal-binding</keyword>
<evidence type="ECO:0008006" key="7">
    <source>
        <dbReference type="Google" id="ProtNLM"/>
    </source>
</evidence>
<dbReference type="SUPFAM" id="SSF54236">
    <property type="entry name" value="Ubiquitin-like"/>
    <property type="match status" value="4"/>
</dbReference>
<dbReference type="Gene3D" id="3.10.20.90">
    <property type="entry name" value="Phosphatidylinositol 3-kinase Catalytic Subunit, Chain A, domain 1"/>
    <property type="match status" value="4"/>
</dbReference>
<dbReference type="PRINTS" id="PR00348">
    <property type="entry name" value="UBIQUITIN"/>
</dbReference>
<feature type="domain" description="Ubiquitin-like" evidence="3">
    <location>
        <begin position="91"/>
        <end position="161"/>
    </location>
</feature>
<dbReference type="Pfam" id="PF13639">
    <property type="entry name" value="zf-RING_2"/>
    <property type="match status" value="1"/>
</dbReference>
<evidence type="ECO:0000313" key="6">
    <source>
        <dbReference type="Proteomes" id="UP000822688"/>
    </source>
</evidence>
<evidence type="ECO:0000313" key="5">
    <source>
        <dbReference type="EMBL" id="KAG0558181.1"/>
    </source>
</evidence>
<feature type="domain" description="Ubiquitin-like" evidence="3">
    <location>
        <begin position="174"/>
        <end position="247"/>
    </location>
</feature>
<feature type="domain" description="RING-type" evidence="4">
    <location>
        <begin position="491"/>
        <end position="532"/>
    </location>
</feature>
<dbReference type="InterPro" id="IPR013083">
    <property type="entry name" value="Znf_RING/FYVE/PHD"/>
</dbReference>
<dbReference type="PROSITE" id="PS50053">
    <property type="entry name" value="UBIQUITIN_2"/>
    <property type="match status" value="3"/>
</dbReference>
<organism evidence="5 6">
    <name type="scientific">Ceratodon purpureus</name>
    <name type="common">Fire moss</name>
    <name type="synonym">Dicranum purpureum</name>
    <dbReference type="NCBI Taxonomy" id="3225"/>
    <lineage>
        <taxon>Eukaryota</taxon>
        <taxon>Viridiplantae</taxon>
        <taxon>Streptophyta</taxon>
        <taxon>Embryophyta</taxon>
        <taxon>Bryophyta</taxon>
        <taxon>Bryophytina</taxon>
        <taxon>Bryopsida</taxon>
        <taxon>Dicranidae</taxon>
        <taxon>Pseudoditrichales</taxon>
        <taxon>Ditrichaceae</taxon>
        <taxon>Ceratodon</taxon>
    </lineage>
</organism>
<feature type="domain" description="Ubiquitin-like" evidence="3">
    <location>
        <begin position="269"/>
        <end position="343"/>
    </location>
</feature>
<name>A0A8T0GFW1_CERPU</name>
<dbReference type="SMART" id="SM00213">
    <property type="entry name" value="UBQ"/>
    <property type="match status" value="3"/>
</dbReference>
<evidence type="ECO:0000259" key="3">
    <source>
        <dbReference type="PROSITE" id="PS50053"/>
    </source>
</evidence>